<keyword evidence="3" id="KW-1185">Reference proteome</keyword>
<dbReference type="EMBL" id="CAKOAT010084821">
    <property type="protein sequence ID" value="CAH8316366.1"/>
    <property type="molecule type" value="Genomic_DNA"/>
</dbReference>
<accession>A0ABC8J7H6</accession>
<evidence type="ECO:0000256" key="1">
    <source>
        <dbReference type="SAM" id="MobiDB-lite"/>
    </source>
</evidence>
<proteinExistence type="predicted"/>
<name>A0ABC8J7H6_ERUVS</name>
<evidence type="ECO:0000313" key="3">
    <source>
        <dbReference type="Proteomes" id="UP001642260"/>
    </source>
</evidence>
<reference evidence="2 3" key="1">
    <citation type="submission" date="2022-03" db="EMBL/GenBank/DDBJ databases">
        <authorList>
            <person name="Macdonald S."/>
            <person name="Ahmed S."/>
            <person name="Newling K."/>
        </authorList>
    </citation>
    <scope>NUCLEOTIDE SEQUENCE [LARGE SCALE GENOMIC DNA]</scope>
</reference>
<feature type="compositionally biased region" description="Polar residues" evidence="1">
    <location>
        <begin position="89"/>
        <end position="99"/>
    </location>
</feature>
<feature type="compositionally biased region" description="Basic and acidic residues" evidence="1">
    <location>
        <begin position="29"/>
        <end position="42"/>
    </location>
</feature>
<feature type="compositionally biased region" description="Basic residues" evidence="1">
    <location>
        <begin position="65"/>
        <end position="78"/>
    </location>
</feature>
<sequence>MEEEQIEAISQLSPELRPSKVKSTAKLTSKKEAKTKEKDEINQNHSKAPQGQRSTAVVATVGTRRGARKASKQRKTLPKIKAAEAYTRPTATNSECPST</sequence>
<feature type="compositionally biased region" description="Polar residues" evidence="1">
    <location>
        <begin position="43"/>
        <end position="57"/>
    </location>
</feature>
<dbReference type="AlphaFoldDB" id="A0ABC8J7H6"/>
<organism evidence="2 3">
    <name type="scientific">Eruca vesicaria subsp. sativa</name>
    <name type="common">Garden rocket</name>
    <name type="synonym">Eruca sativa</name>
    <dbReference type="NCBI Taxonomy" id="29727"/>
    <lineage>
        <taxon>Eukaryota</taxon>
        <taxon>Viridiplantae</taxon>
        <taxon>Streptophyta</taxon>
        <taxon>Embryophyta</taxon>
        <taxon>Tracheophyta</taxon>
        <taxon>Spermatophyta</taxon>
        <taxon>Magnoliopsida</taxon>
        <taxon>eudicotyledons</taxon>
        <taxon>Gunneridae</taxon>
        <taxon>Pentapetalae</taxon>
        <taxon>rosids</taxon>
        <taxon>malvids</taxon>
        <taxon>Brassicales</taxon>
        <taxon>Brassicaceae</taxon>
        <taxon>Brassiceae</taxon>
        <taxon>Eruca</taxon>
    </lineage>
</organism>
<feature type="region of interest" description="Disordered" evidence="1">
    <location>
        <begin position="1"/>
        <end position="99"/>
    </location>
</feature>
<evidence type="ECO:0000313" key="2">
    <source>
        <dbReference type="EMBL" id="CAH8316366.1"/>
    </source>
</evidence>
<protein>
    <submittedName>
        <fullName evidence="2">Uncharacterized protein</fullName>
    </submittedName>
</protein>
<comment type="caution">
    <text evidence="2">The sequence shown here is derived from an EMBL/GenBank/DDBJ whole genome shotgun (WGS) entry which is preliminary data.</text>
</comment>
<gene>
    <name evidence="2" type="ORF">ERUC_LOCUS7657</name>
</gene>
<dbReference type="Proteomes" id="UP001642260">
    <property type="component" value="Unassembled WGS sequence"/>
</dbReference>